<evidence type="ECO:0000313" key="9">
    <source>
        <dbReference type="WBParaSite" id="SMRG1_62100.1"/>
    </source>
</evidence>
<feature type="transmembrane region" description="Helical" evidence="6">
    <location>
        <begin position="458"/>
        <end position="477"/>
    </location>
</feature>
<evidence type="ECO:0000313" key="8">
    <source>
        <dbReference type="Proteomes" id="UP000050790"/>
    </source>
</evidence>
<keyword evidence="4 6" id="KW-1133">Transmembrane helix</keyword>
<reference evidence="9" key="1">
    <citation type="submission" date="2023-11" db="UniProtKB">
        <authorList>
            <consortium name="WormBaseParasite"/>
        </authorList>
    </citation>
    <scope>IDENTIFICATION</scope>
</reference>
<dbReference type="AlphaFoldDB" id="A0AA85A399"/>
<feature type="transmembrane region" description="Helical" evidence="6">
    <location>
        <begin position="562"/>
        <end position="584"/>
    </location>
</feature>
<dbReference type="WBParaSite" id="SMRG1_62100.1">
    <property type="protein sequence ID" value="SMRG1_62100.1"/>
    <property type="gene ID" value="SMRG1_62100"/>
</dbReference>
<keyword evidence="5 6" id="KW-0472">Membrane</keyword>
<dbReference type="InterPro" id="IPR007632">
    <property type="entry name" value="Anoctamin"/>
</dbReference>
<evidence type="ECO:0000256" key="3">
    <source>
        <dbReference type="ARBA" id="ARBA00022692"/>
    </source>
</evidence>
<protein>
    <recommendedName>
        <fullName evidence="6">Anoctamin</fullName>
    </recommendedName>
</protein>
<feature type="transmembrane region" description="Helical" evidence="6">
    <location>
        <begin position="409"/>
        <end position="430"/>
    </location>
</feature>
<dbReference type="PANTHER" id="PTHR12308:SF73">
    <property type="entry name" value="ANOCTAMIN"/>
    <property type="match status" value="1"/>
</dbReference>
<evidence type="ECO:0000259" key="7">
    <source>
        <dbReference type="Pfam" id="PF04547"/>
    </source>
</evidence>
<feature type="transmembrane region" description="Helical" evidence="6">
    <location>
        <begin position="351"/>
        <end position="373"/>
    </location>
</feature>
<evidence type="ECO:0000256" key="6">
    <source>
        <dbReference type="RuleBase" id="RU280814"/>
    </source>
</evidence>
<sequence>MSTSGVRFCLTVPKSLKHPKYSDNTYQIRVAHRLAECLKTSIMENRLMSTFIPTDRQINIECDDQPVFTSCCTIDETPTDYNNCGHSTHFVLIYIPKLWLKQCASLLRPDLSIDKQELNNCVQKLTDGQTAWLAELAIRSLVLSKAHIKSLVYDLGLSLNLIGNIDEYILSNRSALFILEYLGLISNLTRSHDKMERRSIWTDHFSTLNVFPNSEKLRQYFGDSIGFYFVWMKSYCVYLTCPLIAGLFCQVFNLLNGQHFEDKQVSLGIHLVYTIFMILWAVICTKMWQREYISCVDRWSGNALIELAANDLAWLFNFIDQRPTFHGTWRQSRVTGLMELHYPAAKRRLRYVASGFITLVCLLWAIFVNIALLNMEGFIVAEKSPWFHIGFVSQFAEPHAIFDPNANGILSYIPGVLHSLMVFVMNQMVFRAIAEHLTEWENHCTNKDYERALIIKRFLFELVDAYGGLIYLGFILADRLALRSLLLTMFATDSIRRLTLECIIPYIIYRFRAWKEKQSIGLIKRNHNSEKPVYQIRVERELCADIYESFDDYLEMVLQHGYLVLFAYASPLFITILAILCTFLEIHFDVFKLFWVTQCPKSNLLLREQSIWLLLLGIQAWLSVLTNAGLLISEIHRLEILTDMTASTIFLIFEHCLIFIALCIHFLISDTPVTVRDARLSRDFARARLLNPKIDN</sequence>
<comment type="similarity">
    <text evidence="2 6">Belongs to the anoctamin family.</text>
</comment>
<organism evidence="8 9">
    <name type="scientific">Schistosoma margrebowiei</name>
    <dbReference type="NCBI Taxonomy" id="48269"/>
    <lineage>
        <taxon>Eukaryota</taxon>
        <taxon>Metazoa</taxon>
        <taxon>Spiralia</taxon>
        <taxon>Lophotrochozoa</taxon>
        <taxon>Platyhelminthes</taxon>
        <taxon>Trematoda</taxon>
        <taxon>Digenea</taxon>
        <taxon>Strigeidida</taxon>
        <taxon>Schistosomatoidea</taxon>
        <taxon>Schistosomatidae</taxon>
        <taxon>Schistosoma</taxon>
    </lineage>
</organism>
<evidence type="ECO:0000256" key="4">
    <source>
        <dbReference type="ARBA" id="ARBA00022989"/>
    </source>
</evidence>
<dbReference type="Proteomes" id="UP000050790">
    <property type="component" value="Unassembled WGS sequence"/>
</dbReference>
<feature type="transmembrane region" description="Helical" evidence="6">
    <location>
        <begin position="611"/>
        <end position="632"/>
    </location>
</feature>
<dbReference type="GO" id="GO:0005254">
    <property type="term" value="F:chloride channel activity"/>
    <property type="evidence" value="ECO:0007669"/>
    <property type="project" value="TreeGrafter"/>
</dbReference>
<accession>A0AA85A399</accession>
<evidence type="ECO:0000256" key="1">
    <source>
        <dbReference type="ARBA" id="ARBA00004141"/>
    </source>
</evidence>
<name>A0AA85A399_9TREM</name>
<feature type="transmembrane region" description="Helical" evidence="6">
    <location>
        <begin position="644"/>
        <end position="668"/>
    </location>
</feature>
<feature type="domain" description="Anoctamin transmembrane" evidence="7">
    <location>
        <begin position="217"/>
        <end position="679"/>
    </location>
</feature>
<feature type="transmembrane region" description="Helical" evidence="6">
    <location>
        <begin position="235"/>
        <end position="255"/>
    </location>
</feature>
<comment type="subcellular location">
    <subcellularLocation>
        <location evidence="1 6">Membrane</location>
        <topology evidence="1 6">Multi-pass membrane protein</topology>
    </subcellularLocation>
</comment>
<feature type="transmembrane region" description="Helical" evidence="6">
    <location>
        <begin position="267"/>
        <end position="288"/>
    </location>
</feature>
<dbReference type="InterPro" id="IPR049452">
    <property type="entry name" value="Anoctamin_TM"/>
</dbReference>
<dbReference type="PANTHER" id="PTHR12308">
    <property type="entry name" value="ANOCTAMIN"/>
    <property type="match status" value="1"/>
</dbReference>
<keyword evidence="3 6" id="KW-0812">Transmembrane</keyword>
<dbReference type="GO" id="GO:0016020">
    <property type="term" value="C:membrane"/>
    <property type="evidence" value="ECO:0007669"/>
    <property type="project" value="UniProtKB-SubCell"/>
</dbReference>
<dbReference type="Pfam" id="PF04547">
    <property type="entry name" value="Anoctamin"/>
    <property type="match status" value="1"/>
</dbReference>
<evidence type="ECO:0000256" key="5">
    <source>
        <dbReference type="ARBA" id="ARBA00023136"/>
    </source>
</evidence>
<evidence type="ECO:0000256" key="2">
    <source>
        <dbReference type="ARBA" id="ARBA00009671"/>
    </source>
</evidence>
<proteinExistence type="inferred from homology"/>